<feature type="binding site" evidence="6">
    <location>
        <position position="527"/>
    </location>
    <ligand>
        <name>ATP</name>
        <dbReference type="ChEBI" id="CHEBI:30616"/>
    </ligand>
</feature>
<comment type="catalytic activity">
    <reaction evidence="6">
        <text>acetate + ATP + CoA = acetyl-CoA + AMP + diphosphate</text>
        <dbReference type="Rhea" id="RHEA:23176"/>
        <dbReference type="ChEBI" id="CHEBI:30089"/>
        <dbReference type="ChEBI" id="CHEBI:30616"/>
        <dbReference type="ChEBI" id="CHEBI:33019"/>
        <dbReference type="ChEBI" id="CHEBI:57287"/>
        <dbReference type="ChEBI" id="CHEBI:57288"/>
        <dbReference type="ChEBI" id="CHEBI:456215"/>
        <dbReference type="EC" id="6.2.1.1"/>
    </reaction>
</comment>
<feature type="domain" description="Acetyl-coenzyme A synthetase N-terminal" evidence="9">
    <location>
        <begin position="33"/>
        <end position="88"/>
    </location>
</feature>
<keyword evidence="2 6" id="KW-0436">Ligase</keyword>
<protein>
    <recommendedName>
        <fullName evidence="6">Acetyl-coenzyme A synthetase</fullName>
        <shortName evidence="6">AcCoA synthetase</shortName>
        <shortName evidence="6">Acs</shortName>
        <ecNumber evidence="6">6.2.1.1</ecNumber>
    </recommendedName>
    <alternativeName>
        <fullName evidence="6">Acetate--CoA ligase</fullName>
    </alternativeName>
    <alternativeName>
        <fullName evidence="6">Acyl-activating enzyme</fullName>
    </alternativeName>
</protein>
<evidence type="ECO:0000256" key="4">
    <source>
        <dbReference type="ARBA" id="ARBA00022840"/>
    </source>
</evidence>
<feature type="binding site" evidence="6">
    <location>
        <position position="535"/>
    </location>
    <ligand>
        <name>CoA</name>
        <dbReference type="ChEBI" id="CHEBI:57287"/>
    </ligand>
</feature>
<feature type="modified residue" description="N6-acetyllysine" evidence="6">
    <location>
        <position position="624"/>
    </location>
</feature>
<feature type="binding site" evidence="6">
    <location>
        <begin position="422"/>
        <end position="427"/>
    </location>
    <ligand>
        <name>ATP</name>
        <dbReference type="ChEBI" id="CHEBI:30616"/>
    </ligand>
</feature>
<dbReference type="InterPro" id="IPR020845">
    <property type="entry name" value="AMP-binding_CS"/>
</dbReference>
<comment type="function">
    <text evidence="6">Catalyzes the conversion of acetate into acetyl-CoA (AcCoA), an essential intermediate at the junction of anabolic and catabolic pathways. AcsA undergoes a two-step reaction. In the first half reaction, AcsA combines acetate with ATP to form acetyl-adenylate (AcAMP) intermediate. In the second half reaction, it can then transfer the acetyl group from AcAMP to the sulfhydryl group of CoA, forming the product AcCoA.</text>
</comment>
<feature type="binding site" evidence="6">
    <location>
        <position position="318"/>
    </location>
    <ligand>
        <name>CoA</name>
        <dbReference type="ChEBI" id="CHEBI:57287"/>
    </ligand>
</feature>
<feature type="binding site" evidence="6">
    <location>
        <position position="549"/>
    </location>
    <ligand>
        <name>Mg(2+)</name>
        <dbReference type="ChEBI" id="CHEBI:18420"/>
    </ligand>
</feature>
<keyword evidence="6" id="KW-0479">Metal-binding</keyword>
<dbReference type="Gene3D" id="3.30.300.30">
    <property type="match status" value="1"/>
</dbReference>
<feature type="binding site" evidence="6">
    <location>
        <position position="554"/>
    </location>
    <ligand>
        <name>Mg(2+)</name>
        <dbReference type="ChEBI" id="CHEBI:18420"/>
    </ligand>
</feature>
<evidence type="ECO:0000256" key="5">
    <source>
        <dbReference type="ARBA" id="ARBA00022990"/>
    </source>
</evidence>
<dbReference type="InterPro" id="IPR042099">
    <property type="entry name" value="ANL_N_sf"/>
</dbReference>
<dbReference type="GO" id="GO:0003987">
    <property type="term" value="F:acetate-CoA ligase activity"/>
    <property type="evidence" value="ECO:0007669"/>
    <property type="project" value="UniProtKB-EC"/>
</dbReference>
<comment type="similarity">
    <text evidence="1 6">Belongs to the ATP-dependent AMP-binding enzyme family.</text>
</comment>
<reference evidence="10" key="1">
    <citation type="submission" date="2022-12" db="EMBL/GenBank/DDBJ databases">
        <title>Bacterial isolates from different developmental stages of Nematostella vectensis.</title>
        <authorList>
            <person name="Fraune S."/>
        </authorList>
    </citation>
    <scope>NUCLEOTIDE SEQUENCE</scope>
    <source>
        <strain evidence="10">G21619-S1</strain>
    </source>
</reference>
<dbReference type="NCBIfam" id="TIGR02188">
    <property type="entry name" value="Ac_CoA_lig_AcsA"/>
    <property type="match status" value="1"/>
</dbReference>
<comment type="PTM">
    <text evidence="6">Acetylated. Deacetylation by the SIR2-homolog deacetylase activates the enzyme.</text>
</comment>
<feature type="binding site" evidence="6">
    <location>
        <begin position="398"/>
        <end position="400"/>
    </location>
    <ligand>
        <name>ATP</name>
        <dbReference type="ChEBI" id="CHEBI:30616"/>
    </ligand>
</feature>
<feature type="binding site" evidence="6">
    <location>
        <position position="538"/>
    </location>
    <ligand>
        <name>ATP</name>
        <dbReference type="ChEBI" id="CHEBI:30616"/>
    </ligand>
</feature>
<keyword evidence="5 6" id="KW-0007">Acetylation</keyword>
<dbReference type="InterPro" id="IPR000873">
    <property type="entry name" value="AMP-dep_synth/lig_dom"/>
</dbReference>
<dbReference type="SUPFAM" id="SSF56801">
    <property type="entry name" value="Acetyl-CoA synthetase-like"/>
    <property type="match status" value="1"/>
</dbReference>
<dbReference type="Pfam" id="PF16177">
    <property type="entry name" value="ACAS_N"/>
    <property type="match status" value="1"/>
</dbReference>
<dbReference type="NCBIfam" id="NF001208">
    <property type="entry name" value="PRK00174.1"/>
    <property type="match status" value="1"/>
</dbReference>
<evidence type="ECO:0000256" key="3">
    <source>
        <dbReference type="ARBA" id="ARBA00022741"/>
    </source>
</evidence>
<dbReference type="EMBL" id="JAPWHE010000002">
    <property type="protein sequence ID" value="MCZ4329240.1"/>
    <property type="molecule type" value="Genomic_DNA"/>
</dbReference>
<dbReference type="PANTHER" id="PTHR24095">
    <property type="entry name" value="ACETYL-COENZYME A SYNTHETASE"/>
    <property type="match status" value="1"/>
</dbReference>
<feature type="binding site" evidence="6">
    <location>
        <begin position="198"/>
        <end position="201"/>
    </location>
    <ligand>
        <name>CoA</name>
        <dbReference type="ChEBI" id="CHEBI:57287"/>
    </ligand>
</feature>
<dbReference type="InterPro" id="IPR011904">
    <property type="entry name" value="Ac_CoA_lig"/>
</dbReference>
<gene>
    <name evidence="10" type="primary">acs</name>
    <name evidence="6" type="synonym">acsA</name>
    <name evidence="10" type="ORF">O4H32_04625</name>
</gene>
<evidence type="ECO:0000313" key="10">
    <source>
        <dbReference type="EMBL" id="MCZ4329240.1"/>
    </source>
</evidence>
<keyword evidence="3 6" id="KW-0547">Nucleotide-binding</keyword>
<dbReference type="InterPro" id="IPR032387">
    <property type="entry name" value="ACAS_N"/>
</dbReference>
<name>A0ABT4M2I1_9BURK</name>
<dbReference type="Pfam" id="PF13193">
    <property type="entry name" value="AMP-binding_C"/>
    <property type="match status" value="1"/>
</dbReference>
<evidence type="ECO:0000259" key="9">
    <source>
        <dbReference type="Pfam" id="PF16177"/>
    </source>
</evidence>
<comment type="cofactor">
    <cofactor evidence="6">
        <name>Mg(2+)</name>
        <dbReference type="ChEBI" id="CHEBI:18420"/>
    </cofactor>
</comment>
<dbReference type="Proteomes" id="UP001068379">
    <property type="component" value="Unassembled WGS sequence"/>
</dbReference>
<feature type="binding site" evidence="6">
    <location>
        <position position="512"/>
    </location>
    <ligand>
        <name>ATP</name>
        <dbReference type="ChEBI" id="CHEBI:30616"/>
    </ligand>
</feature>
<comment type="caution">
    <text evidence="10">The sequence shown here is derived from an EMBL/GenBank/DDBJ whole genome shotgun (WGS) entry which is preliminary data.</text>
</comment>
<dbReference type="InterPro" id="IPR045851">
    <property type="entry name" value="AMP-bd_C_sf"/>
</dbReference>
<evidence type="ECO:0000313" key="11">
    <source>
        <dbReference type="Proteomes" id="UP001068379"/>
    </source>
</evidence>
<keyword evidence="4 6" id="KW-0067">ATP-binding</keyword>
<dbReference type="HAMAP" id="MF_01123">
    <property type="entry name" value="Ac_CoA_synth"/>
    <property type="match status" value="1"/>
</dbReference>
<dbReference type="CDD" id="cd05966">
    <property type="entry name" value="ACS"/>
    <property type="match status" value="1"/>
</dbReference>
<feature type="domain" description="AMP-binding enzyme C-terminal" evidence="8">
    <location>
        <begin position="543"/>
        <end position="624"/>
    </location>
</feature>
<accession>A0ABT4M2I1</accession>
<evidence type="ECO:0000256" key="6">
    <source>
        <dbReference type="HAMAP-Rule" id="MF_01123"/>
    </source>
</evidence>
<dbReference type="RefSeq" id="WP_269357152.1">
    <property type="nucleotide sequence ID" value="NZ_JAPWHE010000002.1"/>
</dbReference>
<dbReference type="EC" id="6.2.1.1" evidence="6"/>
<feature type="domain" description="AMP-dependent synthetase/ligase" evidence="7">
    <location>
        <begin position="99"/>
        <end position="481"/>
    </location>
</feature>
<feature type="binding site" evidence="6">
    <location>
        <position position="551"/>
    </location>
    <ligand>
        <name>Mg(2+)</name>
        <dbReference type="ChEBI" id="CHEBI:18420"/>
    </ligand>
</feature>
<keyword evidence="6" id="KW-0460">Magnesium</keyword>
<dbReference type="PROSITE" id="PS00455">
    <property type="entry name" value="AMP_BINDING"/>
    <property type="match status" value="1"/>
</dbReference>
<dbReference type="PANTHER" id="PTHR24095:SF14">
    <property type="entry name" value="ACETYL-COENZYME A SYNTHETASE 1"/>
    <property type="match status" value="1"/>
</dbReference>
<evidence type="ECO:0000256" key="1">
    <source>
        <dbReference type="ARBA" id="ARBA00006432"/>
    </source>
</evidence>
<dbReference type="Gene3D" id="3.40.50.12780">
    <property type="entry name" value="N-terminal domain of ligase-like"/>
    <property type="match status" value="1"/>
</dbReference>
<sequence length="659" mass="72564">MTTEIESILVENRVFPPPADLVKQANVSGMEGYQALCDEAKRDPDAFWARLANENLVWTKPFTQVLDESRAPFYKWYPDGRMNVSANCLDKHLGTPAENRAAILFEADDGQVTKVTYKELHARVSQFANALKSLGYQAGERAIIYLPMSIEAVVAMQACARLGIIHSVVFGGFSSKSIHERTVDVGASLVITADAQMRGGKSIPLKDAVDEALAMGGCDAVRKVITYKRAGSDVQWHADRDLWWHDVIQGQSTDCPPVAVDADHPLFILYTSGSTGKPKGVQHSSAGFLLWSLMTMKWTFDAKPTDVFWCTADVGWVTGHSYVAYGPLAAGVTQVVFEGVPTYPDAGRFWKMIQEHKVTIFYTAPTAIRSLTKLSEADPKVHPKSFDLSTLRIIGSVGEPINPEAWVWYYNNVGGQRCPVIDTWWQTETGAHMITPLPGVTPLKPGSCTLPLPGIDAAIVDETGEEVERGKGGFLVIRRPWPSMIRTIWGDPERFKKTYFPEELKGYYLAGDGAQRDKDGYFWIMGRIDDVLNVSGHRLGTMEVESALVAHEMVAEAAVVGRPDDTTGEAVVAFVVLNGPLPQGDQAAAVAKQLRDWVAKEIGPIAKPREIRFGENLPKTRSGKIMRRLLRVVAKGEPITQDVSTLENPGILEQLAQVR</sequence>
<dbReference type="Pfam" id="PF00501">
    <property type="entry name" value="AMP-binding"/>
    <property type="match status" value="1"/>
</dbReference>
<evidence type="ECO:0000256" key="2">
    <source>
        <dbReference type="ARBA" id="ARBA00022598"/>
    </source>
</evidence>
<dbReference type="InterPro" id="IPR025110">
    <property type="entry name" value="AMP-bd_C"/>
</dbReference>
<keyword evidence="11" id="KW-1185">Reference proteome</keyword>
<proteinExistence type="inferred from homology"/>
<organism evidence="10 11">
    <name type="scientific">Castellaniella denitrificans</name>
    <dbReference type="NCBI Taxonomy" id="56119"/>
    <lineage>
        <taxon>Bacteria</taxon>
        <taxon>Pseudomonadati</taxon>
        <taxon>Pseudomonadota</taxon>
        <taxon>Betaproteobacteria</taxon>
        <taxon>Burkholderiales</taxon>
        <taxon>Alcaligenaceae</taxon>
        <taxon>Castellaniella</taxon>
    </lineage>
</organism>
<evidence type="ECO:0000259" key="7">
    <source>
        <dbReference type="Pfam" id="PF00501"/>
    </source>
</evidence>
<comment type="caution">
    <text evidence="6">Lacks conserved residue(s) required for the propagation of feature annotation.</text>
</comment>
<evidence type="ECO:0000259" key="8">
    <source>
        <dbReference type="Pfam" id="PF13193"/>
    </source>
</evidence>